<dbReference type="AlphaFoldDB" id="A0A8J6E500"/>
<dbReference type="Gene3D" id="1.10.472.10">
    <property type="entry name" value="Cyclin-like"/>
    <property type="match status" value="1"/>
</dbReference>
<evidence type="ECO:0000313" key="4">
    <source>
        <dbReference type="Proteomes" id="UP000717585"/>
    </source>
</evidence>
<dbReference type="PANTHER" id="PTHR10026">
    <property type="entry name" value="CYCLIN"/>
    <property type="match status" value="1"/>
</dbReference>
<dbReference type="EMBL" id="JAHDYR010000001">
    <property type="protein sequence ID" value="KAG9397571.1"/>
    <property type="molecule type" value="Genomic_DNA"/>
</dbReference>
<evidence type="ECO:0000259" key="2">
    <source>
        <dbReference type="Pfam" id="PF00134"/>
    </source>
</evidence>
<reference evidence="3" key="1">
    <citation type="submission" date="2021-05" db="EMBL/GenBank/DDBJ databases">
        <title>A free-living protist that lacks canonical eukaryotic 1 DNA replication and segregation systems.</title>
        <authorList>
            <person name="Salas-Leiva D.E."/>
            <person name="Tromer E.C."/>
            <person name="Curtis B.A."/>
            <person name="Jerlstrom-Hultqvist J."/>
            <person name="Kolisko M."/>
            <person name="Yi Z."/>
            <person name="Salas-Leiva J.S."/>
            <person name="Gallot-Lavallee L."/>
            <person name="Kops G.J.P.L."/>
            <person name="Archibald J.M."/>
            <person name="Simpson A.G.B."/>
            <person name="Roger A.J."/>
        </authorList>
    </citation>
    <scope>NUCLEOTIDE SEQUENCE</scope>
    <source>
        <strain evidence="3">BICM</strain>
    </source>
</reference>
<protein>
    <submittedName>
        <fullName evidence="3">Cyclin H-like</fullName>
    </submittedName>
</protein>
<name>A0A8J6E500_9EUKA</name>
<evidence type="ECO:0000313" key="3">
    <source>
        <dbReference type="EMBL" id="KAG9397571.1"/>
    </source>
</evidence>
<keyword evidence="4" id="KW-1185">Reference proteome</keyword>
<dbReference type="Pfam" id="PF00134">
    <property type="entry name" value="Cyclin_N"/>
    <property type="match status" value="1"/>
</dbReference>
<dbReference type="OrthoDB" id="340962at2759"/>
<dbReference type="GO" id="GO:0006357">
    <property type="term" value="P:regulation of transcription by RNA polymerase II"/>
    <property type="evidence" value="ECO:0007669"/>
    <property type="project" value="InterPro"/>
</dbReference>
<accession>A0A8J6E500</accession>
<feature type="region of interest" description="Disordered" evidence="1">
    <location>
        <begin position="53"/>
        <end position="74"/>
    </location>
</feature>
<dbReference type="SUPFAM" id="SSF47954">
    <property type="entry name" value="Cyclin-like"/>
    <property type="match status" value="1"/>
</dbReference>
<proteinExistence type="predicted"/>
<dbReference type="InterPro" id="IPR006671">
    <property type="entry name" value="Cyclin_N"/>
</dbReference>
<feature type="domain" description="Cyclin N-terminal" evidence="2">
    <location>
        <begin position="176"/>
        <end position="259"/>
    </location>
</feature>
<comment type="caution">
    <text evidence="3">The sequence shown here is derived from an EMBL/GenBank/DDBJ whole genome shotgun (WGS) entry which is preliminary data.</text>
</comment>
<evidence type="ECO:0000256" key="1">
    <source>
        <dbReference type="SAM" id="MobiDB-lite"/>
    </source>
</evidence>
<gene>
    <name evidence="3" type="ORF">J8273_0701</name>
</gene>
<dbReference type="Proteomes" id="UP000717585">
    <property type="component" value="Unassembled WGS sequence"/>
</dbReference>
<dbReference type="InterPro" id="IPR036915">
    <property type="entry name" value="Cyclin-like_sf"/>
</dbReference>
<dbReference type="InterPro" id="IPR043198">
    <property type="entry name" value="Cyclin/Ssn8"/>
</dbReference>
<sequence length="476" mass="54041">MSGKDLGHCKSHFMTSTHYKYWVLSEAAIRKSRHEAVAKAQYRMERFLHYSDGKSSQNEAPIEQTPGGIKRSYNESLRSGITPMIHNMNVHERMPEPNGMPAIPEQLYNVLQRTPNINNILAHPGDSETLTIEENCDLVNYYEYWARRKLNKHLLPEPASEADLKRNERLRPYVEDVVQTTVMFIKRFFLSESVVDFKPDLIAATCFYIASKTDAFRAIVFPGLERKDIAANVATIFQQTGPDIIAMESFVLSGLKCHLSVYHPLKLALRVLLRLRSSESAFFAPLRQASPAVYDATRERVSKLTELTQHCDCTLLFTPGVISFMLVVESLLLEMPETYTNRKELTARTLEALGQAPSIQQNVLGAAIAILDASGRKRGLSTPIDVESLAGLPMKARRLRILREKLKRCQNPLKIPGSDEHEEVKRQLMSHQENVQRASMASQDEIRRREASQLLGVTDQTIDEDDTTFEIKRVTQ</sequence>
<dbReference type="GO" id="GO:0016538">
    <property type="term" value="F:cyclin-dependent protein serine/threonine kinase regulator activity"/>
    <property type="evidence" value="ECO:0007669"/>
    <property type="project" value="InterPro"/>
</dbReference>
<organism evidence="3 4">
    <name type="scientific">Carpediemonas membranifera</name>
    <dbReference type="NCBI Taxonomy" id="201153"/>
    <lineage>
        <taxon>Eukaryota</taxon>
        <taxon>Metamonada</taxon>
        <taxon>Carpediemonas-like organisms</taxon>
        <taxon>Carpediemonas</taxon>
    </lineage>
</organism>